<dbReference type="AlphaFoldDB" id="A0AAX4L2D4"/>
<organism evidence="3 4">
    <name type="scientific">Sulfolobus tengchongensis</name>
    <dbReference type="NCBI Taxonomy" id="207809"/>
    <lineage>
        <taxon>Archaea</taxon>
        <taxon>Thermoproteota</taxon>
        <taxon>Thermoprotei</taxon>
        <taxon>Sulfolobales</taxon>
        <taxon>Sulfolobaceae</taxon>
        <taxon>Sulfolobus</taxon>
    </lineage>
</organism>
<dbReference type="RefSeq" id="WP_338602780.1">
    <property type="nucleotide sequence ID" value="NZ_CP146016.1"/>
</dbReference>
<dbReference type="SUPFAM" id="SSF46785">
    <property type="entry name" value="Winged helix' DNA-binding domain"/>
    <property type="match status" value="1"/>
</dbReference>
<evidence type="ECO:0000313" key="4">
    <source>
        <dbReference type="Proteomes" id="UP001432202"/>
    </source>
</evidence>
<keyword evidence="4" id="KW-1185">Reference proteome</keyword>
<gene>
    <name evidence="3" type="primary">csa3</name>
    <name evidence="3" type="ORF">V6M85_02910</name>
</gene>
<dbReference type="Proteomes" id="UP001432202">
    <property type="component" value="Chromosome"/>
</dbReference>
<reference evidence="3 4" key="1">
    <citation type="submission" date="2024-02" db="EMBL/GenBank/DDBJ databases">
        <title>STSV induces naive adaptation in Sulfolobus.</title>
        <authorList>
            <person name="Xiang X."/>
            <person name="Song M."/>
        </authorList>
    </citation>
    <scope>NUCLEOTIDE SEQUENCE [LARGE SCALE GENOMIC DNA]</scope>
    <source>
        <strain evidence="3 4">RT2</strain>
    </source>
</reference>
<dbReference type="InterPro" id="IPR010163">
    <property type="entry name" value="Csa3"/>
</dbReference>
<dbReference type="GeneID" id="89335684"/>
<sequence>MILIVTLGFEEKFQVRAVMRNNSNLEKVIIIGYFNEEKSQKALKSFSDFLKIANINQEILEVDPHDFFEVISKLSKVILSNQGNEFVVNLSGGMRSLTLAVFSTFLILNIDAKVEIETEDFKTLITFKISDILFPKSIGDDHIMILNAIKKGYKTVNSIHKVLNMPVSTVWRRVRELRELGLLDKNNEITTKGEIALKIYLS</sequence>
<evidence type="ECO:0000259" key="2">
    <source>
        <dbReference type="Pfam" id="PF24409"/>
    </source>
</evidence>
<proteinExistence type="predicted"/>
<feature type="domain" description="PRTase associated wHTH" evidence="2">
    <location>
        <begin position="143"/>
        <end position="198"/>
    </location>
</feature>
<evidence type="ECO:0000313" key="3">
    <source>
        <dbReference type="EMBL" id="WWQ61050.1"/>
    </source>
</evidence>
<dbReference type="InterPro" id="IPR057055">
    <property type="entry name" value="wHTH-PRTase_assoc"/>
</dbReference>
<dbReference type="Gene3D" id="3.40.50.11700">
    <property type="match status" value="1"/>
</dbReference>
<evidence type="ECO:0000259" key="1">
    <source>
        <dbReference type="Pfam" id="PF22662"/>
    </source>
</evidence>
<feature type="domain" description="Csa3 N-terminal" evidence="1">
    <location>
        <begin position="2"/>
        <end position="117"/>
    </location>
</feature>
<dbReference type="EMBL" id="CP146016">
    <property type="protein sequence ID" value="WWQ61050.1"/>
    <property type="molecule type" value="Genomic_DNA"/>
</dbReference>
<dbReference type="NCBIfam" id="TIGR01884">
    <property type="entry name" value="cas_HTH"/>
    <property type="match status" value="1"/>
</dbReference>
<dbReference type="Gene3D" id="1.10.10.10">
    <property type="entry name" value="Winged helix-like DNA-binding domain superfamily/Winged helix DNA-binding domain"/>
    <property type="match status" value="1"/>
</dbReference>
<protein>
    <submittedName>
        <fullName evidence="3">CRISPR-associated CARF protein Csa3</fullName>
    </submittedName>
</protein>
<dbReference type="Pfam" id="PF22662">
    <property type="entry name" value="Csa3_N"/>
    <property type="match status" value="1"/>
</dbReference>
<dbReference type="InterPro" id="IPR036388">
    <property type="entry name" value="WH-like_DNA-bd_sf"/>
</dbReference>
<dbReference type="InterPro" id="IPR054588">
    <property type="entry name" value="Csa3_N"/>
</dbReference>
<accession>A0AAX4L2D4</accession>
<dbReference type="Pfam" id="PF24409">
    <property type="entry name" value="wHTH-PRTase_assc"/>
    <property type="match status" value="1"/>
</dbReference>
<name>A0AAX4L2D4_9CREN</name>
<dbReference type="InterPro" id="IPR036390">
    <property type="entry name" value="WH_DNA-bd_sf"/>
</dbReference>